<reference evidence="1" key="1">
    <citation type="submission" date="2020-11" db="EMBL/GenBank/DDBJ databases">
        <authorList>
            <person name="Davenport K.M."/>
            <person name="Bickhart D.M."/>
            <person name="Smith T.P.L."/>
            <person name="Murdoch B.M."/>
            <person name="Rosen B.D."/>
        </authorList>
    </citation>
    <scope>NUCLEOTIDE SEQUENCE [LARGE SCALE GENOMIC DNA]</scope>
    <source>
        <strain evidence="1">OAR_USU_Benz2616</strain>
    </source>
</reference>
<dbReference type="Ensembl" id="ENSOART00020080758.1">
    <property type="protein sequence ID" value="ENSOARP00020047830.1"/>
    <property type="gene ID" value="ENSOARG00020034880.1"/>
</dbReference>
<accession>A0AC11DQC2</accession>
<organism evidence="1">
    <name type="scientific">Ovis aries</name>
    <name type="common">Sheep</name>
    <dbReference type="NCBI Taxonomy" id="9940"/>
    <lineage>
        <taxon>Eukaryota</taxon>
        <taxon>Metazoa</taxon>
        <taxon>Chordata</taxon>
        <taxon>Craniata</taxon>
        <taxon>Vertebrata</taxon>
        <taxon>Euteleostomi</taxon>
        <taxon>Mammalia</taxon>
        <taxon>Eutheria</taxon>
        <taxon>Laurasiatheria</taxon>
        <taxon>Artiodactyla</taxon>
        <taxon>Ruminantia</taxon>
        <taxon>Pecora</taxon>
        <taxon>Bovidae</taxon>
        <taxon>Caprinae</taxon>
        <taxon>Ovis</taxon>
    </lineage>
</organism>
<sequence length="1663" mass="183346">MSTENNDEHEAGKETFDFTKMYKTVLEKSEVPNIEIPFAVQDVIGKIEQAQLQRAREYLNMQLTDIMQNVKRIINRYTMNENMHAGRKMSLIEHKKRRGSLLEKIVACAKTAEIKDKTLAYILAWLEEWNVTLSEITAIDIEEHHHCLAQMEMLPETFKAIESNVKILSRITTYLLEEKRKQKKKTASRSSLWKSWKERVIKRPATAHALRPDQMISDQFATKTKVSEIQDMLQELIGTSMFNKLENNAIKYISSTTVNLSKALSTLNDEVKTINLHTSDTYANETVEREQEISLKIIEDLSKRNEMLQQKLQEAEEKYEHLIRSKVVEHQALPTSTQKVLPAPSPQSTISQADTENSLDSILTKEFENMVDEAPQKETKALGIKSDSSQLYAAQGETTPDLTDQQKKSSGEITEDKISVKKGGAFQKDGADEFQSQKKKRTKGLSVQETSESNVNDDKGKQKVTGTKVDHHLELQALDKKRNETKSFPEAKSKSLTESKSQHFPSDFPSDKSQGGRSGTSGKVEQVREAKLEHLQSKSQMSSENEEELTTEPMDKAGRNETSSAPEPSRWSKLDPSSEKIKGKKHRISPGSTTRKEEKSEEKDMSVFTKKFKSLELAKSGVPDDESEQSNLEEFQKAVESFLKEKIDNIGKPWDKKTVSKEELLSKRSEVEKLGIIKTKMEEYFQKVAETVTKILRKYKDIKNKGQIGEKPLKLRKAVSFMPEQHSQEPTSAQSGISTLISQERLDPLTDNFIRMILTEIESERNVPEASTVGTDYKEKEKQELEERRFEMIKKNLEKEEARLPVKEGKQRQQKEKQWQEEEVWKGQQKLKIQKQIESDEKQKQREEEREGYQKSRQQQLEAWKQTTKQQGVPLEKEKGQQMMQVQKEVRHLEQESSLEREEKQKARRNVGDYESQKQKTAKEMKTYEQPEQVLSQTSITLSHRWESTQKDIPQTHQRTDFTGNLKKLGDLAEGRHHIPITTPISTQSSSRGPSPLSRVSFAKSITLTSRLAQAKEIDFTSEKAEALKIMDTFNQVQALGKTTTPKMPRGLGVALSAEQAQALGIPVTPQQAQAQGIMLTHQQVKALGVTLTHEQAQAPGITLTPQQAQALGILVTPQQAQAQGITLTPQQAKALGVTLPPEQAQAPGFTLTPQQAQALGIIFTPEQAQTPGITLTPQQVLALGIPVTPQQIQEVRVSLTPQQAQALGIALAPEQAQAPGITLTPQQAQALGITLTPEQAQAPGITLTPQQAQALGITLTPEQPQAPGITLTPQQAQALGIPVTLQQIQEVGASLTPQQAQALGIPITLQQAQAQGLTLTPQQDQALRITLTPEQAQALGITLTPQQAQALGIPVPSQQIQEVGVSLTPQQAQALGTILTPEQAQAPGITLTPQQAQALGIPVPSQQIQEVGVSLTPQQAQALGTILTPEQAQALGITLTPQQAQALGIPVPSQQIQEVGVSLTPQQAQALGTILTPEQAQAPGITLTPQQVQALGVPVTPQQAQAQGISLTPQQAQALGIILTPEQAQAPDITLTPQQAQALGISVTPQHIPDVGASLTPQQAQALGIPITQWAEAQGITLTPQQAQALGITLTPEQAQAPGITLTPQQAQALGITLTPEQAQAPGITLTPQQAQALGITLTPEQAQAPGITLTPQQAQAL</sequence>
<protein>
    <submittedName>
        <fullName evidence="1">Uncharacterized protein</fullName>
    </submittedName>
</protein>
<reference evidence="1" key="3">
    <citation type="submission" date="2025-09" db="UniProtKB">
        <authorList>
            <consortium name="Ensembl"/>
        </authorList>
    </citation>
    <scope>IDENTIFICATION</scope>
</reference>
<reference evidence="1" key="2">
    <citation type="submission" date="2025-08" db="UniProtKB">
        <authorList>
            <consortium name="Ensembl"/>
        </authorList>
    </citation>
    <scope>IDENTIFICATION</scope>
</reference>
<evidence type="ECO:0000313" key="1">
    <source>
        <dbReference type="Ensembl" id="ENSOARP00020047830.1"/>
    </source>
</evidence>
<proteinExistence type="predicted"/>
<name>A0AC11DQC2_SHEEP</name>